<dbReference type="RefSeq" id="WP_307465078.1">
    <property type="nucleotide sequence ID" value="NZ_JAURUR010000002.1"/>
</dbReference>
<gene>
    <name evidence="1" type="ORF">QO006_001316</name>
</gene>
<dbReference type="EMBL" id="JAURUR010000002">
    <property type="protein sequence ID" value="MDP9763899.1"/>
    <property type="molecule type" value="Genomic_DNA"/>
</dbReference>
<keyword evidence="2" id="KW-1185">Reference proteome</keyword>
<dbReference type="Pfam" id="PF07466">
    <property type="entry name" value="DUF1517"/>
    <property type="match status" value="1"/>
</dbReference>
<comment type="caution">
    <text evidence="1">The sequence shown here is derived from an EMBL/GenBank/DDBJ whole genome shotgun (WGS) entry which is preliminary data.</text>
</comment>
<dbReference type="Proteomes" id="UP001232163">
    <property type="component" value="Unassembled WGS sequence"/>
</dbReference>
<protein>
    <submittedName>
        <fullName evidence="1">Membrane protein</fullName>
    </submittedName>
</protein>
<organism evidence="1 2">
    <name type="scientific">Deinococcus enclensis</name>
    <dbReference type="NCBI Taxonomy" id="1049582"/>
    <lineage>
        <taxon>Bacteria</taxon>
        <taxon>Thermotogati</taxon>
        <taxon>Deinococcota</taxon>
        <taxon>Deinococci</taxon>
        <taxon>Deinococcales</taxon>
        <taxon>Deinococcaceae</taxon>
        <taxon>Deinococcus</taxon>
    </lineage>
</organism>
<name>A0ABT9MBL7_9DEIO</name>
<evidence type="ECO:0000313" key="1">
    <source>
        <dbReference type="EMBL" id="MDP9763899.1"/>
    </source>
</evidence>
<evidence type="ECO:0000313" key="2">
    <source>
        <dbReference type="Proteomes" id="UP001232163"/>
    </source>
</evidence>
<proteinExistence type="predicted"/>
<reference evidence="1 2" key="1">
    <citation type="submission" date="2023-07" db="EMBL/GenBank/DDBJ databases">
        <title>Genomic Encyclopedia of Type Strains, Phase IV (KMG-IV): sequencing the most valuable type-strain genomes for metagenomic binning, comparative biology and taxonomic classification.</title>
        <authorList>
            <person name="Goeker M."/>
        </authorList>
    </citation>
    <scope>NUCLEOTIDE SEQUENCE [LARGE SCALE GENOMIC DNA]</scope>
    <source>
        <strain evidence="1 2">NIO-1023</strain>
    </source>
</reference>
<dbReference type="InterPro" id="IPR010903">
    <property type="entry name" value="DUF1517"/>
</dbReference>
<sequence length="217" mass="23387">MTVVFLWGMAILLALVVLDRVIAFFVQRKPAQLVFTQLLLVNAPGVQKAIHDIAVSGDVDQPGQLARMFLQAVQVTLDAQASWVYGRADVMTGKRGALEAQLKERAVLARAAFTSETTKNQQDGELRGATIAGSTATPEPGAPLYLAVTLGAVTARSSQSVPTSPCTDETVSTILRHLMSLDSCQIHEVQVVWSPDVAGEFLTEEQAIRKYPDLGKL</sequence>
<accession>A0ABT9MBL7</accession>